<dbReference type="InterPro" id="IPR020568">
    <property type="entry name" value="Ribosomal_Su5_D2-typ_SF"/>
</dbReference>
<feature type="binding site" evidence="13">
    <location>
        <begin position="79"/>
        <end position="89"/>
    </location>
    <ligand>
        <name>ATP</name>
        <dbReference type="ChEBI" id="CHEBI:30616"/>
    </ligand>
</feature>
<dbReference type="EC" id="2.7.1.39" evidence="3 13"/>
<comment type="catalytic activity">
    <reaction evidence="11 13">
        <text>L-homoserine + ATP = O-phospho-L-homoserine + ADP + H(+)</text>
        <dbReference type="Rhea" id="RHEA:13985"/>
        <dbReference type="ChEBI" id="CHEBI:15378"/>
        <dbReference type="ChEBI" id="CHEBI:30616"/>
        <dbReference type="ChEBI" id="CHEBI:57476"/>
        <dbReference type="ChEBI" id="CHEBI:57590"/>
        <dbReference type="ChEBI" id="CHEBI:456216"/>
        <dbReference type="EC" id="2.7.1.39"/>
    </reaction>
</comment>
<dbReference type="PANTHER" id="PTHR20861:SF1">
    <property type="entry name" value="HOMOSERINE KINASE"/>
    <property type="match status" value="1"/>
</dbReference>
<evidence type="ECO:0000256" key="6">
    <source>
        <dbReference type="ARBA" id="ARBA00022679"/>
    </source>
</evidence>
<evidence type="ECO:0000256" key="5">
    <source>
        <dbReference type="ARBA" id="ARBA00022605"/>
    </source>
</evidence>
<keyword evidence="13" id="KW-0963">Cytoplasm</keyword>
<reference evidence="16 17" key="1">
    <citation type="submission" date="2015-08" db="EMBL/GenBank/DDBJ databases">
        <title>Enterococcus genome sequence.</title>
        <authorList>
            <person name="Acedo J.Z."/>
            <person name="Vederas J.C."/>
        </authorList>
    </citation>
    <scope>NUCLEOTIDE SEQUENCE [LARGE SCALE GENOMIC DNA]</scope>
    <source>
        <strain evidence="16 17">49</strain>
    </source>
</reference>
<dbReference type="Pfam" id="PF00288">
    <property type="entry name" value="GHMP_kinases_N"/>
    <property type="match status" value="1"/>
</dbReference>
<organism evidence="16 17">
    <name type="scientific">Enterococcus canintestini</name>
    <dbReference type="NCBI Taxonomy" id="317010"/>
    <lineage>
        <taxon>Bacteria</taxon>
        <taxon>Bacillati</taxon>
        <taxon>Bacillota</taxon>
        <taxon>Bacilli</taxon>
        <taxon>Lactobacillales</taxon>
        <taxon>Enterococcaceae</taxon>
        <taxon>Enterococcus</taxon>
    </lineage>
</organism>
<gene>
    <name evidence="13" type="primary">thrB</name>
    <name evidence="16" type="ORF">AKL21_09310</name>
</gene>
<evidence type="ECO:0000256" key="8">
    <source>
        <dbReference type="ARBA" id="ARBA00022741"/>
    </source>
</evidence>
<feature type="domain" description="GHMP kinase C-terminal" evidence="15">
    <location>
        <begin position="192"/>
        <end position="260"/>
    </location>
</feature>
<dbReference type="InterPro" id="IPR013750">
    <property type="entry name" value="GHMP_kinase_C_dom"/>
</dbReference>
<dbReference type="NCBIfam" id="TIGR00191">
    <property type="entry name" value="thrB"/>
    <property type="match status" value="1"/>
</dbReference>
<dbReference type="PRINTS" id="PR00958">
    <property type="entry name" value="HOMSERKINASE"/>
</dbReference>
<comment type="pathway">
    <text evidence="1 13">Amino-acid biosynthesis; L-threonine biosynthesis; L-threonine from L-aspartate: step 4/5.</text>
</comment>
<dbReference type="GO" id="GO:0004413">
    <property type="term" value="F:homoserine kinase activity"/>
    <property type="evidence" value="ECO:0007669"/>
    <property type="project" value="UniProtKB-UniRule"/>
</dbReference>
<proteinExistence type="inferred from homology"/>
<evidence type="ECO:0000259" key="14">
    <source>
        <dbReference type="Pfam" id="PF00288"/>
    </source>
</evidence>
<dbReference type="EMBL" id="LHUG01000006">
    <property type="protein sequence ID" value="PAB00673.1"/>
    <property type="molecule type" value="Genomic_DNA"/>
</dbReference>
<evidence type="ECO:0000256" key="13">
    <source>
        <dbReference type="HAMAP-Rule" id="MF_00384"/>
    </source>
</evidence>
<comment type="subcellular location">
    <subcellularLocation>
        <location evidence="13">Cytoplasm</location>
    </subcellularLocation>
</comment>
<dbReference type="GO" id="GO:0009088">
    <property type="term" value="P:threonine biosynthetic process"/>
    <property type="evidence" value="ECO:0007669"/>
    <property type="project" value="UniProtKB-UniRule"/>
</dbReference>
<keyword evidence="5 13" id="KW-0028">Amino-acid biosynthesis</keyword>
<dbReference type="AlphaFoldDB" id="A0A267HT55"/>
<evidence type="ECO:0000256" key="3">
    <source>
        <dbReference type="ARBA" id="ARBA00012078"/>
    </source>
</evidence>
<dbReference type="InterPro" id="IPR006204">
    <property type="entry name" value="GHMP_kinase_N_dom"/>
</dbReference>
<dbReference type="InterPro" id="IPR014721">
    <property type="entry name" value="Ribsml_uS5_D2-typ_fold_subgr"/>
</dbReference>
<evidence type="ECO:0000256" key="9">
    <source>
        <dbReference type="ARBA" id="ARBA00022777"/>
    </source>
</evidence>
<dbReference type="InterPro" id="IPR036554">
    <property type="entry name" value="GHMP_kinase_C_sf"/>
</dbReference>
<evidence type="ECO:0000256" key="10">
    <source>
        <dbReference type="ARBA" id="ARBA00022840"/>
    </source>
</evidence>
<evidence type="ECO:0000313" key="17">
    <source>
        <dbReference type="Proteomes" id="UP000216797"/>
    </source>
</evidence>
<dbReference type="InterPro" id="IPR006203">
    <property type="entry name" value="GHMP_knse_ATP-bd_CS"/>
</dbReference>
<dbReference type="UniPathway" id="UPA00050">
    <property type="reaction ID" value="UER00064"/>
</dbReference>
<comment type="function">
    <text evidence="12 13">Catalyzes the ATP-dependent phosphorylation of L-homoserine to L-homoserine phosphate.</text>
</comment>
<comment type="caution">
    <text evidence="16">The sequence shown here is derived from an EMBL/GenBank/DDBJ whole genome shotgun (WGS) entry which is preliminary data.</text>
</comment>
<dbReference type="Gene3D" id="3.30.70.890">
    <property type="entry name" value="GHMP kinase, C-terminal domain"/>
    <property type="match status" value="1"/>
</dbReference>
<dbReference type="Proteomes" id="UP000216797">
    <property type="component" value="Unassembled WGS sequence"/>
</dbReference>
<dbReference type="Gene3D" id="3.30.230.10">
    <property type="match status" value="1"/>
</dbReference>
<dbReference type="HAMAP" id="MF_00384">
    <property type="entry name" value="Homoser_kinase"/>
    <property type="match status" value="1"/>
</dbReference>
<dbReference type="PIRSF" id="PIRSF000676">
    <property type="entry name" value="Homoser_kin"/>
    <property type="match status" value="1"/>
</dbReference>
<evidence type="ECO:0000256" key="7">
    <source>
        <dbReference type="ARBA" id="ARBA00022697"/>
    </source>
</evidence>
<evidence type="ECO:0000256" key="12">
    <source>
        <dbReference type="ARBA" id="ARBA00049954"/>
    </source>
</evidence>
<protein>
    <recommendedName>
        <fullName evidence="4 13">Homoserine kinase</fullName>
        <shortName evidence="13">HK</shortName>
        <shortName evidence="13">HSK</shortName>
        <ecNumber evidence="3 13">2.7.1.39</ecNumber>
    </recommendedName>
</protein>
<evidence type="ECO:0000313" key="16">
    <source>
        <dbReference type="EMBL" id="PAB00673.1"/>
    </source>
</evidence>
<sequence>MRIRVPATSANLGPGFDSCGVALNCYLFVEVIKKTTAWQVDHSYGELIPNDENNLIVQTALKIAPNLLPHQIKVVSDIPLTRGLGSSSSAIVAGIELANRLAQLNLSENDKVKLASQLEGHPDNVAPAICGDLVIASGNGDQVNYVKHYFPDCQLIAFIPNVELKTSESRDVLPADFTYSDAVAASSIANVMVASLIKGDIVQAGKMMEQDKFHEIYRSSLLAHFADVRQISHEHEGYGCYLSGAGPTVMILAPAKATAIITQKLQALDQTAKIEVFQVDREGVQVF</sequence>
<dbReference type="Pfam" id="PF08544">
    <property type="entry name" value="GHMP_kinases_C"/>
    <property type="match status" value="1"/>
</dbReference>
<dbReference type="GO" id="GO:0005524">
    <property type="term" value="F:ATP binding"/>
    <property type="evidence" value="ECO:0007669"/>
    <property type="project" value="UniProtKB-UniRule"/>
</dbReference>
<evidence type="ECO:0000256" key="4">
    <source>
        <dbReference type="ARBA" id="ARBA00017858"/>
    </source>
</evidence>
<name>A0A267HT55_9ENTE</name>
<dbReference type="SUPFAM" id="SSF55060">
    <property type="entry name" value="GHMP Kinase, C-terminal domain"/>
    <property type="match status" value="1"/>
</dbReference>
<evidence type="ECO:0000256" key="1">
    <source>
        <dbReference type="ARBA" id="ARBA00005015"/>
    </source>
</evidence>
<dbReference type="GO" id="GO:0005737">
    <property type="term" value="C:cytoplasm"/>
    <property type="evidence" value="ECO:0007669"/>
    <property type="project" value="UniProtKB-SubCell"/>
</dbReference>
<keyword evidence="17" id="KW-1185">Reference proteome</keyword>
<dbReference type="SUPFAM" id="SSF54211">
    <property type="entry name" value="Ribosomal protein S5 domain 2-like"/>
    <property type="match status" value="1"/>
</dbReference>
<keyword evidence="6 13" id="KW-0808">Transferase</keyword>
<evidence type="ECO:0000256" key="11">
    <source>
        <dbReference type="ARBA" id="ARBA00049375"/>
    </source>
</evidence>
<evidence type="ECO:0000259" key="15">
    <source>
        <dbReference type="Pfam" id="PF08544"/>
    </source>
</evidence>
<accession>A0A267HT55</accession>
<keyword evidence="9 13" id="KW-0418">Kinase</keyword>
<keyword evidence="7 13" id="KW-0791">Threonine biosynthesis</keyword>
<dbReference type="RefSeq" id="WP_095006857.1">
    <property type="nucleotide sequence ID" value="NZ_LHUG01000006.1"/>
</dbReference>
<keyword evidence="8 13" id="KW-0547">Nucleotide-binding</keyword>
<dbReference type="PANTHER" id="PTHR20861">
    <property type="entry name" value="HOMOSERINE/4-DIPHOSPHOCYTIDYL-2-C-METHYL-D-ERYTHRITOL KINASE"/>
    <property type="match status" value="1"/>
</dbReference>
<keyword evidence="10 13" id="KW-0067">ATP-binding</keyword>
<feature type="domain" description="GHMP kinase N-terminal" evidence="14">
    <location>
        <begin position="54"/>
        <end position="131"/>
    </location>
</feature>
<evidence type="ECO:0000256" key="2">
    <source>
        <dbReference type="ARBA" id="ARBA00007370"/>
    </source>
</evidence>
<dbReference type="PROSITE" id="PS00627">
    <property type="entry name" value="GHMP_KINASES_ATP"/>
    <property type="match status" value="1"/>
</dbReference>
<comment type="similarity">
    <text evidence="2 13">Belongs to the GHMP kinase family. Homoserine kinase subfamily.</text>
</comment>
<dbReference type="InterPro" id="IPR000870">
    <property type="entry name" value="Homoserine_kinase"/>
</dbReference>